<evidence type="ECO:0000313" key="2">
    <source>
        <dbReference type="Proteomes" id="UP001145114"/>
    </source>
</evidence>
<comment type="caution">
    <text evidence="1">The sequence shown here is derived from an EMBL/GenBank/DDBJ whole genome shotgun (WGS) entry which is preliminary data.</text>
</comment>
<accession>A0ACC1HI93</accession>
<organism evidence="1 2">
    <name type="scientific">Spiromyces aspiralis</name>
    <dbReference type="NCBI Taxonomy" id="68401"/>
    <lineage>
        <taxon>Eukaryota</taxon>
        <taxon>Fungi</taxon>
        <taxon>Fungi incertae sedis</taxon>
        <taxon>Zoopagomycota</taxon>
        <taxon>Kickxellomycotina</taxon>
        <taxon>Kickxellomycetes</taxon>
        <taxon>Kickxellales</taxon>
        <taxon>Kickxellaceae</taxon>
        <taxon>Spiromyces</taxon>
    </lineage>
</organism>
<sequence length="258" mass="29198">MDRQNRVGSKFGGGGVMSGSESNVHRRERLRQLALETIDLNKDPYFMRNHLGSYECKLCLTLHTNEGSYLAHTQGKKHQTNLARRAAKEAKEANHQAARLTQKNIVPKKEFIKIGRPGYTVNKIRDTTTRQLGMLFQVSYPNIAADVVPLHRFMSAFEQKVEPPNRNYQYLIIAAEPYESIAFRIPSQEVDMRPGRLWTHWDPDTKQFTLQFFYSHQRSAQPRPGATPAAQGAASGANVPNPLNPYGAPAIHKPTYVQ</sequence>
<proteinExistence type="predicted"/>
<reference evidence="1" key="1">
    <citation type="submission" date="2022-06" db="EMBL/GenBank/DDBJ databases">
        <title>Phylogenomic reconstructions and comparative analyses of Kickxellomycotina fungi.</title>
        <authorList>
            <person name="Reynolds N.K."/>
            <person name="Stajich J.E."/>
            <person name="Barry K."/>
            <person name="Grigoriev I.V."/>
            <person name="Crous P."/>
            <person name="Smith M.E."/>
        </authorList>
    </citation>
    <scope>NUCLEOTIDE SEQUENCE</scope>
    <source>
        <strain evidence="1">RSA 2271</strain>
    </source>
</reference>
<dbReference type="Proteomes" id="UP001145114">
    <property type="component" value="Unassembled WGS sequence"/>
</dbReference>
<protein>
    <submittedName>
        <fullName evidence="1">CWF complex protein sap62</fullName>
    </submittedName>
</protein>
<name>A0ACC1HI93_9FUNG</name>
<keyword evidence="2" id="KW-1185">Reference proteome</keyword>
<evidence type="ECO:0000313" key="1">
    <source>
        <dbReference type="EMBL" id="KAJ1675085.1"/>
    </source>
</evidence>
<dbReference type="EMBL" id="JAMZIH010005499">
    <property type="protein sequence ID" value="KAJ1675085.1"/>
    <property type="molecule type" value="Genomic_DNA"/>
</dbReference>
<gene>
    <name evidence="1" type="primary">sap62_1</name>
    <name evidence="1" type="ORF">EV182_001969</name>
</gene>